<feature type="domain" description="Aminoacyl-transfer RNA synthetases class-II family profile" evidence="11">
    <location>
        <begin position="38"/>
        <end position="478"/>
    </location>
</feature>
<dbReference type="SUPFAM" id="SSF52954">
    <property type="entry name" value="Class II aaRS ABD-related"/>
    <property type="match status" value="1"/>
</dbReference>
<dbReference type="InterPro" id="IPR036621">
    <property type="entry name" value="Anticodon-bd_dom_sf"/>
</dbReference>
<evidence type="ECO:0000256" key="5">
    <source>
        <dbReference type="ARBA" id="ARBA00022741"/>
    </source>
</evidence>
<dbReference type="PIRSF" id="PIRSF001535">
    <property type="entry name" value="ProRS_1"/>
    <property type="match status" value="1"/>
</dbReference>
<dbReference type="Pfam" id="PF04073">
    <property type="entry name" value="tRNA_edit"/>
    <property type="match status" value="1"/>
</dbReference>
<dbReference type="NCBIfam" id="TIGR00409">
    <property type="entry name" value="proS_fam_II"/>
    <property type="match status" value="1"/>
</dbReference>
<evidence type="ECO:0000256" key="8">
    <source>
        <dbReference type="ARBA" id="ARBA00023146"/>
    </source>
</evidence>
<dbReference type="SUPFAM" id="SSF55681">
    <property type="entry name" value="Class II aaRS and biotin synthetases"/>
    <property type="match status" value="1"/>
</dbReference>
<evidence type="ECO:0000256" key="1">
    <source>
        <dbReference type="ARBA" id="ARBA00004496"/>
    </source>
</evidence>
<dbReference type="FunFam" id="3.30.930.10:FF:000043">
    <property type="entry name" value="Proline--tRNA ligase"/>
    <property type="match status" value="1"/>
</dbReference>
<comment type="similarity">
    <text evidence="10">Belongs to the class-II aminoacyl-tRNA synthetase family. ProS type 1 subfamily.</text>
</comment>
<dbReference type="InterPro" id="IPR045864">
    <property type="entry name" value="aa-tRNA-synth_II/BPL/LPL"/>
</dbReference>
<dbReference type="PRINTS" id="PR01046">
    <property type="entry name" value="TRNASYNTHPRO"/>
</dbReference>
<dbReference type="Pfam" id="PF00587">
    <property type="entry name" value="tRNA-synt_2b"/>
    <property type="match status" value="1"/>
</dbReference>
<dbReference type="EMBL" id="LUUJ01000134">
    <property type="protein sequence ID" value="OAI10491.1"/>
    <property type="molecule type" value="Genomic_DNA"/>
</dbReference>
<dbReference type="InterPro" id="IPR023717">
    <property type="entry name" value="Pro-tRNA-Synthase_IIa_type1"/>
</dbReference>
<dbReference type="Proteomes" id="UP000077857">
    <property type="component" value="Unassembled WGS sequence"/>
</dbReference>
<dbReference type="Gene3D" id="3.40.50.800">
    <property type="entry name" value="Anticodon-binding domain"/>
    <property type="match status" value="1"/>
</dbReference>
<dbReference type="GO" id="GO:0006433">
    <property type="term" value="P:prolyl-tRNA aminoacylation"/>
    <property type="evidence" value="ECO:0007669"/>
    <property type="project" value="UniProtKB-UniRule"/>
</dbReference>
<dbReference type="Gene3D" id="3.30.930.10">
    <property type="entry name" value="Bira Bifunctional Protein, Domain 2"/>
    <property type="match status" value="2"/>
</dbReference>
<keyword evidence="5 10" id="KW-0547">Nucleotide-binding</keyword>
<organism evidence="12 13">
    <name type="scientific">Methylomonas koyamae</name>
    <dbReference type="NCBI Taxonomy" id="702114"/>
    <lineage>
        <taxon>Bacteria</taxon>
        <taxon>Pseudomonadati</taxon>
        <taxon>Pseudomonadota</taxon>
        <taxon>Gammaproteobacteria</taxon>
        <taxon>Methylococcales</taxon>
        <taxon>Methylococcaceae</taxon>
        <taxon>Methylomonas</taxon>
    </lineage>
</organism>
<dbReference type="PROSITE" id="PS50862">
    <property type="entry name" value="AA_TRNA_LIGASE_II"/>
    <property type="match status" value="1"/>
</dbReference>
<dbReference type="NCBIfam" id="NF006625">
    <property type="entry name" value="PRK09194.1"/>
    <property type="match status" value="1"/>
</dbReference>
<dbReference type="OrthoDB" id="9809052at2"/>
<dbReference type="InterPro" id="IPR002316">
    <property type="entry name" value="Pro-tRNA-ligase_IIa"/>
</dbReference>
<dbReference type="InterPro" id="IPR036754">
    <property type="entry name" value="YbaK/aa-tRNA-synt-asso_dom_sf"/>
</dbReference>
<dbReference type="GO" id="GO:0005829">
    <property type="term" value="C:cytosol"/>
    <property type="evidence" value="ECO:0007669"/>
    <property type="project" value="TreeGrafter"/>
</dbReference>
<comment type="function">
    <text evidence="10">Catalyzes the attachment of proline to tRNA(Pro) in a two-step reaction: proline is first activated by ATP to form Pro-AMP and then transferred to the acceptor end of tRNA(Pro). As ProRS can inadvertently accommodate and process non-cognate amino acids such as alanine and cysteine, to avoid such errors it has two additional distinct editing activities against alanine. One activity is designated as 'pretransfer' editing and involves the tRNA(Pro)-independent hydrolysis of activated Ala-AMP. The other activity is designated 'posttransfer' editing and involves deacylation of mischarged Ala-tRNA(Pro). The misacylated Cys-tRNA(Pro) is not edited by ProRS.</text>
</comment>
<evidence type="ECO:0000256" key="2">
    <source>
        <dbReference type="ARBA" id="ARBA00011738"/>
    </source>
</evidence>
<proteinExistence type="inferred from homology"/>
<dbReference type="GO" id="GO:0004827">
    <property type="term" value="F:proline-tRNA ligase activity"/>
    <property type="evidence" value="ECO:0007669"/>
    <property type="project" value="UniProtKB-UniRule"/>
</dbReference>
<dbReference type="EC" id="6.1.1.15" evidence="10"/>
<comment type="subunit">
    <text evidence="2 10">Homodimer.</text>
</comment>
<evidence type="ECO:0000313" key="12">
    <source>
        <dbReference type="EMBL" id="OAI10491.1"/>
    </source>
</evidence>
<dbReference type="InterPro" id="IPR033730">
    <property type="entry name" value="ProRS_core_prok"/>
</dbReference>
<dbReference type="PANTHER" id="PTHR42753:SF2">
    <property type="entry name" value="PROLINE--TRNA LIGASE"/>
    <property type="match status" value="1"/>
</dbReference>
<comment type="subcellular location">
    <subcellularLocation>
        <location evidence="1 10">Cytoplasm</location>
    </subcellularLocation>
</comment>
<dbReference type="CDD" id="cd04334">
    <property type="entry name" value="ProRS-INS"/>
    <property type="match status" value="1"/>
</dbReference>
<dbReference type="InterPro" id="IPR007214">
    <property type="entry name" value="YbaK/aa-tRNA-synth-assoc-dom"/>
</dbReference>
<dbReference type="HAMAP" id="MF_01569">
    <property type="entry name" value="Pro_tRNA_synth_type1"/>
    <property type="match status" value="1"/>
</dbReference>
<dbReference type="CDD" id="cd00861">
    <property type="entry name" value="ProRS_anticodon_short"/>
    <property type="match status" value="1"/>
</dbReference>
<evidence type="ECO:0000313" key="13">
    <source>
        <dbReference type="Proteomes" id="UP000077857"/>
    </source>
</evidence>
<evidence type="ECO:0000259" key="11">
    <source>
        <dbReference type="PROSITE" id="PS50862"/>
    </source>
</evidence>
<comment type="catalytic activity">
    <reaction evidence="9 10">
        <text>tRNA(Pro) + L-proline + ATP = L-prolyl-tRNA(Pro) + AMP + diphosphate</text>
        <dbReference type="Rhea" id="RHEA:14305"/>
        <dbReference type="Rhea" id="RHEA-COMP:9700"/>
        <dbReference type="Rhea" id="RHEA-COMP:9702"/>
        <dbReference type="ChEBI" id="CHEBI:30616"/>
        <dbReference type="ChEBI" id="CHEBI:33019"/>
        <dbReference type="ChEBI" id="CHEBI:60039"/>
        <dbReference type="ChEBI" id="CHEBI:78442"/>
        <dbReference type="ChEBI" id="CHEBI:78532"/>
        <dbReference type="ChEBI" id="CHEBI:456215"/>
        <dbReference type="EC" id="6.1.1.15"/>
    </reaction>
</comment>
<evidence type="ECO:0000256" key="9">
    <source>
        <dbReference type="ARBA" id="ARBA00047671"/>
    </source>
</evidence>
<keyword evidence="3 10" id="KW-0963">Cytoplasm</keyword>
<keyword evidence="6 10" id="KW-0067">ATP-binding</keyword>
<evidence type="ECO:0000256" key="4">
    <source>
        <dbReference type="ARBA" id="ARBA00022598"/>
    </source>
</evidence>
<dbReference type="PANTHER" id="PTHR42753">
    <property type="entry name" value="MITOCHONDRIAL RIBOSOME PROTEIN L39/PROLYL-TRNA LIGASE FAMILY MEMBER"/>
    <property type="match status" value="1"/>
</dbReference>
<dbReference type="InterPro" id="IPR004154">
    <property type="entry name" value="Anticodon-bd"/>
</dbReference>
<dbReference type="InterPro" id="IPR004500">
    <property type="entry name" value="Pro-tRNA-synth_IIa_bac-type"/>
</dbReference>
<dbReference type="GO" id="GO:0002161">
    <property type="term" value="F:aminoacyl-tRNA deacylase activity"/>
    <property type="evidence" value="ECO:0007669"/>
    <property type="project" value="InterPro"/>
</dbReference>
<evidence type="ECO:0000256" key="7">
    <source>
        <dbReference type="ARBA" id="ARBA00022917"/>
    </source>
</evidence>
<dbReference type="Gene3D" id="3.90.960.10">
    <property type="entry name" value="YbaK/aminoacyl-tRNA synthetase-associated domain"/>
    <property type="match status" value="1"/>
</dbReference>
<protein>
    <recommendedName>
        <fullName evidence="10">Proline--tRNA ligase</fullName>
        <ecNumber evidence="10">6.1.1.15</ecNumber>
    </recommendedName>
    <alternativeName>
        <fullName evidence="10">Prolyl-tRNA synthetase</fullName>
        <shortName evidence="10">ProRS</shortName>
    </alternativeName>
</protein>
<dbReference type="InterPro" id="IPR006195">
    <property type="entry name" value="aa-tRNA-synth_II"/>
</dbReference>
<dbReference type="CDD" id="cd00779">
    <property type="entry name" value="ProRS_core_prok"/>
    <property type="match status" value="1"/>
</dbReference>
<dbReference type="RefSeq" id="WP_064042650.1">
    <property type="nucleotide sequence ID" value="NZ_LUUJ01000134.1"/>
</dbReference>
<evidence type="ECO:0000256" key="6">
    <source>
        <dbReference type="ARBA" id="ARBA00022840"/>
    </source>
</evidence>
<dbReference type="InterPro" id="IPR002314">
    <property type="entry name" value="aa-tRNA-synt_IIb"/>
</dbReference>
<keyword evidence="7 10" id="KW-0648">Protein biosynthesis</keyword>
<comment type="domain">
    <text evidence="10">Consists of three domains: the N-terminal catalytic domain, the editing domain and the C-terminal anticodon-binding domain.</text>
</comment>
<reference evidence="12 13" key="1">
    <citation type="submission" date="2016-03" db="EMBL/GenBank/DDBJ databases">
        <authorList>
            <person name="Ploux O."/>
        </authorList>
    </citation>
    <scope>NUCLEOTIDE SEQUENCE [LARGE SCALE GENOMIC DNA]</scope>
    <source>
        <strain evidence="12 13">R-45378</strain>
    </source>
</reference>
<gene>
    <name evidence="10" type="primary">proS</name>
    <name evidence="12" type="ORF">A1507_04205</name>
</gene>
<dbReference type="SUPFAM" id="SSF55826">
    <property type="entry name" value="YbaK/ProRS associated domain"/>
    <property type="match status" value="1"/>
</dbReference>
<comment type="caution">
    <text evidence="12">The sequence shown here is derived from an EMBL/GenBank/DDBJ whole genome shotgun (WGS) entry which is preliminary data.</text>
</comment>
<name>A0A177MXZ5_9GAMM</name>
<dbReference type="AlphaFoldDB" id="A0A177MXZ5"/>
<keyword evidence="4 10" id="KW-0436">Ligase</keyword>
<evidence type="ECO:0000256" key="10">
    <source>
        <dbReference type="HAMAP-Rule" id="MF_01569"/>
    </source>
</evidence>
<dbReference type="GO" id="GO:0005524">
    <property type="term" value="F:ATP binding"/>
    <property type="evidence" value="ECO:0007669"/>
    <property type="project" value="UniProtKB-UniRule"/>
</dbReference>
<evidence type="ECO:0000256" key="3">
    <source>
        <dbReference type="ARBA" id="ARBA00022490"/>
    </source>
</evidence>
<dbReference type="InterPro" id="IPR050062">
    <property type="entry name" value="Pro-tRNA_synthetase"/>
</dbReference>
<dbReference type="Pfam" id="PF03129">
    <property type="entry name" value="HGTP_anticodon"/>
    <property type="match status" value="1"/>
</dbReference>
<dbReference type="InterPro" id="IPR044140">
    <property type="entry name" value="ProRS_anticodon_short"/>
</dbReference>
<keyword evidence="8 10" id="KW-0030">Aminoacyl-tRNA synthetase</keyword>
<accession>A0A177MXZ5</accession>
<sequence length="581" mass="65249">MRTSQFPLSTVKEIPADAEIASHQLMIRAGLIRKLAAGVYTWLPLGLRVLRKVEYIVREEMNKAGALEVLMPALQPAELWQETGRWEKYGPELARMKDRHERDFCLGPTHEEIITDLARNELRSYKQLPITYYQIQTKFRDEIRPRFGVMRSREFVMKDAYSFHLDQESLQATYDVMYQTYTNIFNRFGLKFRAVMADSGSIGGAVSHEFHVLAASGEDAIAFSDASDYAANIEKAEVRRPPLNRPSASRNLEKTPTPGKKTIAEVCEFLGASPDKVLKTLILVQRPADPQNSAARNVYYMVLLRGDHELNEIKLSKIIGNFDFAKDDEVEEALGCRPGYIGPITERDKPFLGGIIADYAVENMSDFVCGANEAGHHYTGVNWERDCSLMNEWLHDIRQIGEGDPSPDGVGNITIARGIEVGHIFQLGTKYSEAMNAAIVNEAGKNQIMVMGCYGIGISRVVAAAIEQGHDERGIIWPNELAPFQVAICPMNMYKSDRLVDTVEKVYRELTEAGIEVLLDDRKVRAGFMFSDMELIGIPHRIVIGDRGLDAGTVEYQGRTDRDSQEVPFSELVDFIKAKLA</sequence>